<evidence type="ECO:0000313" key="2">
    <source>
        <dbReference type="EMBL" id="KAF5385982.1"/>
    </source>
</evidence>
<accession>A0A8H5HMG4</accession>
<keyword evidence="3" id="KW-1185">Reference proteome</keyword>
<dbReference type="EMBL" id="JAACJP010000003">
    <property type="protein sequence ID" value="KAF5385982.1"/>
    <property type="molecule type" value="Genomic_DNA"/>
</dbReference>
<feature type="compositionally biased region" description="Low complexity" evidence="1">
    <location>
        <begin position="90"/>
        <end position="104"/>
    </location>
</feature>
<evidence type="ECO:0000313" key="3">
    <source>
        <dbReference type="Proteomes" id="UP000565441"/>
    </source>
</evidence>
<dbReference type="OrthoDB" id="3863715at2759"/>
<feature type="compositionally biased region" description="Basic residues" evidence="1">
    <location>
        <begin position="51"/>
        <end position="60"/>
    </location>
</feature>
<organism evidence="2 3">
    <name type="scientific">Tricholomella constricta</name>
    <dbReference type="NCBI Taxonomy" id="117010"/>
    <lineage>
        <taxon>Eukaryota</taxon>
        <taxon>Fungi</taxon>
        <taxon>Dikarya</taxon>
        <taxon>Basidiomycota</taxon>
        <taxon>Agaricomycotina</taxon>
        <taxon>Agaricomycetes</taxon>
        <taxon>Agaricomycetidae</taxon>
        <taxon>Agaricales</taxon>
        <taxon>Tricholomatineae</taxon>
        <taxon>Lyophyllaceae</taxon>
        <taxon>Tricholomella</taxon>
    </lineage>
</organism>
<reference evidence="2 3" key="1">
    <citation type="journal article" date="2020" name="ISME J.">
        <title>Uncovering the hidden diversity of litter-decomposition mechanisms in mushroom-forming fungi.</title>
        <authorList>
            <person name="Floudas D."/>
            <person name="Bentzer J."/>
            <person name="Ahren D."/>
            <person name="Johansson T."/>
            <person name="Persson P."/>
            <person name="Tunlid A."/>
        </authorList>
    </citation>
    <scope>NUCLEOTIDE SEQUENCE [LARGE SCALE GENOMIC DNA]</scope>
    <source>
        <strain evidence="2 3">CBS 661.87</strain>
    </source>
</reference>
<feature type="compositionally biased region" description="Basic and acidic residues" evidence="1">
    <location>
        <begin position="75"/>
        <end position="89"/>
    </location>
</feature>
<protein>
    <submittedName>
        <fullName evidence="2">Uncharacterized protein</fullName>
    </submittedName>
</protein>
<feature type="region of interest" description="Disordered" evidence="1">
    <location>
        <begin position="1"/>
        <end position="120"/>
    </location>
</feature>
<comment type="caution">
    <text evidence="2">The sequence shown here is derived from an EMBL/GenBank/DDBJ whole genome shotgun (WGS) entry which is preliminary data.</text>
</comment>
<dbReference type="Proteomes" id="UP000565441">
    <property type="component" value="Unassembled WGS sequence"/>
</dbReference>
<gene>
    <name evidence="2" type="ORF">D9615_002626</name>
</gene>
<dbReference type="AlphaFoldDB" id="A0A8H5HMG4"/>
<sequence>MTRITSFGRKRTHLEAGFSNNPPDGPEKIITADTTSDGSKVEGSGETTAPPKKKRKRTKPSMRDGNTGVKAADAAAERERKKAEAEEARAQAAAGEGGDAPLSKSAKKKKRDKDRKEKGAYLFIRVAVT</sequence>
<proteinExistence type="predicted"/>
<evidence type="ECO:0000256" key="1">
    <source>
        <dbReference type="SAM" id="MobiDB-lite"/>
    </source>
</evidence>
<name>A0A8H5HMG4_9AGAR</name>